<proteinExistence type="predicted"/>
<dbReference type="EMBL" id="NIVC01001548">
    <property type="protein sequence ID" value="PAA66597.1"/>
    <property type="molecule type" value="Genomic_DNA"/>
</dbReference>
<protein>
    <submittedName>
        <fullName evidence="1">Uncharacterized protein</fullName>
    </submittedName>
</protein>
<dbReference type="AlphaFoldDB" id="A0A267F086"/>
<keyword evidence="2" id="KW-1185">Reference proteome</keyword>
<gene>
    <name evidence="1" type="ORF">BOX15_Mlig009037g1</name>
</gene>
<name>A0A267F086_9PLAT</name>
<sequence length="164" mass="17467">LTAKSIETVGAVGMDLDLVLSTLRLLSLRAAAENCSSVDKTTSLMNSDDEKLLQDARSVAWDSADCRIANPRHSRPSQPQSKTERETVSFQVLCRGYLLVVEVTDGDADAASASVSCDPNLPELRQLWPRLAEQAAACGTDAAAAAAGIRKLMTELAENLASAY</sequence>
<dbReference type="Proteomes" id="UP000215902">
    <property type="component" value="Unassembled WGS sequence"/>
</dbReference>
<evidence type="ECO:0000313" key="1">
    <source>
        <dbReference type="EMBL" id="PAA66597.1"/>
    </source>
</evidence>
<evidence type="ECO:0000313" key="2">
    <source>
        <dbReference type="Proteomes" id="UP000215902"/>
    </source>
</evidence>
<reference evidence="1 2" key="1">
    <citation type="submission" date="2017-06" db="EMBL/GenBank/DDBJ databases">
        <title>A platform for efficient transgenesis in Macrostomum lignano, a flatworm model organism for stem cell research.</title>
        <authorList>
            <person name="Berezikov E."/>
        </authorList>
    </citation>
    <scope>NUCLEOTIDE SEQUENCE [LARGE SCALE GENOMIC DNA]</scope>
    <source>
        <strain evidence="1">DV1</strain>
        <tissue evidence="1">Whole organism</tissue>
    </source>
</reference>
<feature type="non-terminal residue" evidence="1">
    <location>
        <position position="1"/>
    </location>
</feature>
<comment type="caution">
    <text evidence="1">The sequence shown here is derived from an EMBL/GenBank/DDBJ whole genome shotgun (WGS) entry which is preliminary data.</text>
</comment>
<accession>A0A267F086</accession>
<organism evidence="1 2">
    <name type="scientific">Macrostomum lignano</name>
    <dbReference type="NCBI Taxonomy" id="282301"/>
    <lineage>
        <taxon>Eukaryota</taxon>
        <taxon>Metazoa</taxon>
        <taxon>Spiralia</taxon>
        <taxon>Lophotrochozoa</taxon>
        <taxon>Platyhelminthes</taxon>
        <taxon>Rhabditophora</taxon>
        <taxon>Macrostomorpha</taxon>
        <taxon>Macrostomida</taxon>
        <taxon>Macrostomidae</taxon>
        <taxon>Macrostomum</taxon>
    </lineage>
</organism>